<dbReference type="InterPro" id="IPR025646">
    <property type="entry name" value="DUF4350"/>
</dbReference>
<reference evidence="4" key="1">
    <citation type="submission" date="2022-09" db="EMBL/GenBank/DDBJ databases">
        <title>Enrichment on poylsaccharides allowed isolation of novel metabolic and taxonomic groups of Haloarchaea.</title>
        <authorList>
            <person name="Sorokin D.Y."/>
            <person name="Elcheninov A.G."/>
            <person name="Khizhniak T.V."/>
            <person name="Kolganova T.V."/>
            <person name="Kublanov I.V."/>
        </authorList>
    </citation>
    <scope>NUCLEOTIDE SEQUENCE</scope>
    <source>
        <strain evidence="4">AArc-xg1-1</strain>
    </source>
</reference>
<accession>A0AAP3E225</accession>
<evidence type="ECO:0000256" key="1">
    <source>
        <dbReference type="SAM" id="MobiDB-lite"/>
    </source>
</evidence>
<dbReference type="Proteomes" id="UP001321018">
    <property type="component" value="Unassembled WGS sequence"/>
</dbReference>
<feature type="compositionally biased region" description="Basic and acidic residues" evidence="1">
    <location>
        <begin position="311"/>
        <end position="320"/>
    </location>
</feature>
<sequence>MSWYDGLLDDRGIDWPRAVLLGVGLAVVLAVGVVATTSTAAFNPYNPSWDGSSDLRDQLENETGVESDLLRETTRYEEVDAEGTTVFVVAPEASYSEADAASVREFVEDGGRLVVFENVGDAGNDLLADVGAEARVDGRILRDEYHHANGPTMPIATGVQEHSLTTDVEQLTLNYATAVEPNTASVLVTTSSLATLGDSAHPLDATAYPVATAEGVGAGTVVVVGDPSLTINAMIDQPDNADFLRDLYVDSDRVLLDVTHASEIPPLTAAVLAVRDTPLLQLTLGGAGIAAVGLWSSGLLGPTLERARRWRSDGRVRSRETSGTMERGTKTKTETETETERELTVTTDTALGGTIADPGLSRSERAEFLRDHHPEWEEERVQRALEATARTENRLETGRG</sequence>
<keyword evidence="2" id="KW-0812">Transmembrane</keyword>
<gene>
    <name evidence="4" type="ORF">OB960_09125</name>
</gene>
<keyword evidence="2" id="KW-1133">Transmembrane helix</keyword>
<feature type="compositionally biased region" description="Basic and acidic residues" evidence="1">
    <location>
        <begin position="327"/>
        <end position="342"/>
    </location>
</feature>
<dbReference type="AlphaFoldDB" id="A0AAP3E225"/>
<feature type="domain" description="DUF4350" evidence="3">
    <location>
        <begin position="44"/>
        <end position="246"/>
    </location>
</feature>
<dbReference type="EMBL" id="JAOPKA010000004">
    <property type="protein sequence ID" value="MCU4741562.1"/>
    <property type="molecule type" value="Genomic_DNA"/>
</dbReference>
<dbReference type="RefSeq" id="WP_338003398.1">
    <property type="nucleotide sequence ID" value="NZ_JAOPKA010000004.1"/>
</dbReference>
<dbReference type="InterPro" id="IPR029062">
    <property type="entry name" value="Class_I_gatase-like"/>
</dbReference>
<dbReference type="Pfam" id="PF14258">
    <property type="entry name" value="DUF4350"/>
    <property type="match status" value="1"/>
</dbReference>
<evidence type="ECO:0000313" key="5">
    <source>
        <dbReference type="Proteomes" id="UP001321018"/>
    </source>
</evidence>
<comment type="caution">
    <text evidence="4">The sequence shown here is derived from an EMBL/GenBank/DDBJ whole genome shotgun (WGS) entry which is preliminary data.</text>
</comment>
<name>A0AAP3E225_9EURY</name>
<feature type="transmembrane region" description="Helical" evidence="2">
    <location>
        <begin position="20"/>
        <end position="42"/>
    </location>
</feature>
<proteinExistence type="predicted"/>
<keyword evidence="2" id="KW-0472">Membrane</keyword>
<organism evidence="4 5">
    <name type="scientific">Natronoglomus mannanivorans</name>
    <dbReference type="NCBI Taxonomy" id="2979990"/>
    <lineage>
        <taxon>Archaea</taxon>
        <taxon>Methanobacteriati</taxon>
        <taxon>Methanobacteriota</taxon>
        <taxon>Stenosarchaea group</taxon>
        <taxon>Halobacteria</taxon>
        <taxon>Halobacteriales</taxon>
        <taxon>Natrialbaceae</taxon>
        <taxon>Natronoglomus</taxon>
    </lineage>
</organism>
<evidence type="ECO:0000256" key="2">
    <source>
        <dbReference type="SAM" id="Phobius"/>
    </source>
</evidence>
<evidence type="ECO:0000259" key="3">
    <source>
        <dbReference type="Pfam" id="PF14258"/>
    </source>
</evidence>
<protein>
    <submittedName>
        <fullName evidence="4">DUF4350 domain-containing protein</fullName>
    </submittedName>
</protein>
<evidence type="ECO:0000313" key="4">
    <source>
        <dbReference type="EMBL" id="MCU4741562.1"/>
    </source>
</evidence>
<feature type="region of interest" description="Disordered" evidence="1">
    <location>
        <begin position="311"/>
        <end position="342"/>
    </location>
</feature>
<dbReference type="Gene3D" id="3.40.50.880">
    <property type="match status" value="1"/>
</dbReference>